<dbReference type="InterPro" id="IPR036259">
    <property type="entry name" value="MFS_trans_sf"/>
</dbReference>
<evidence type="ECO:0000256" key="4">
    <source>
        <dbReference type="ARBA" id="ARBA00022692"/>
    </source>
</evidence>
<dbReference type="Gene3D" id="1.20.1250.20">
    <property type="entry name" value="MFS general substrate transporter like domains"/>
    <property type="match status" value="1"/>
</dbReference>
<reference evidence="10" key="1">
    <citation type="submission" date="2022-10" db="EMBL/GenBank/DDBJ databases">
        <title>Culturing micro-colonial fungi from biological soil crusts in the Mojave desert and describing Neophaeococcomyces mojavensis, and introducing the new genera and species Taxawa tesnikishii.</title>
        <authorList>
            <person name="Kurbessoian T."/>
            <person name="Stajich J.E."/>
        </authorList>
    </citation>
    <scope>NUCLEOTIDE SEQUENCE</scope>
    <source>
        <strain evidence="10">TK_35</strain>
    </source>
</reference>
<dbReference type="NCBIfam" id="TIGR00879">
    <property type="entry name" value="SP"/>
    <property type="match status" value="1"/>
</dbReference>
<feature type="transmembrane region" description="Helical" evidence="8">
    <location>
        <begin position="312"/>
        <end position="332"/>
    </location>
</feature>
<feature type="transmembrane region" description="Helical" evidence="8">
    <location>
        <begin position="344"/>
        <end position="365"/>
    </location>
</feature>
<comment type="subcellular location">
    <subcellularLocation>
        <location evidence="1">Membrane</location>
        <topology evidence="1">Multi-pass membrane protein</topology>
    </subcellularLocation>
</comment>
<protein>
    <recommendedName>
        <fullName evidence="9">Major facilitator superfamily (MFS) profile domain-containing protein</fullName>
    </recommendedName>
</protein>
<evidence type="ECO:0000256" key="7">
    <source>
        <dbReference type="RuleBase" id="RU003346"/>
    </source>
</evidence>
<evidence type="ECO:0000259" key="9">
    <source>
        <dbReference type="PROSITE" id="PS50850"/>
    </source>
</evidence>
<keyword evidence="5 8" id="KW-1133">Transmembrane helix</keyword>
<dbReference type="AlphaFoldDB" id="A0AA38YD42"/>
<proteinExistence type="inferred from homology"/>
<dbReference type="PROSITE" id="PS00216">
    <property type="entry name" value="SUGAR_TRANSPORT_1"/>
    <property type="match status" value="1"/>
</dbReference>
<keyword evidence="3 7" id="KW-0813">Transport</keyword>
<feature type="transmembrane region" description="Helical" evidence="8">
    <location>
        <begin position="418"/>
        <end position="436"/>
    </location>
</feature>
<dbReference type="InterPro" id="IPR005828">
    <property type="entry name" value="MFS_sugar_transport-like"/>
</dbReference>
<feature type="transmembrane region" description="Helical" evidence="8">
    <location>
        <begin position="385"/>
        <end position="406"/>
    </location>
</feature>
<evidence type="ECO:0000256" key="1">
    <source>
        <dbReference type="ARBA" id="ARBA00004141"/>
    </source>
</evidence>
<feature type="transmembrane region" description="Helical" evidence="8">
    <location>
        <begin position="60"/>
        <end position="82"/>
    </location>
</feature>
<feature type="transmembrane region" description="Helical" evidence="8">
    <location>
        <begin position="183"/>
        <end position="205"/>
    </location>
</feature>
<name>A0AA38YD42_9EURO</name>
<feature type="transmembrane region" description="Helical" evidence="8">
    <location>
        <begin position="14"/>
        <end position="40"/>
    </location>
</feature>
<evidence type="ECO:0000313" key="10">
    <source>
        <dbReference type="EMBL" id="KAJ9643161.1"/>
    </source>
</evidence>
<evidence type="ECO:0000256" key="2">
    <source>
        <dbReference type="ARBA" id="ARBA00010992"/>
    </source>
</evidence>
<keyword evidence="6 8" id="KW-0472">Membrane</keyword>
<dbReference type="Pfam" id="PF00083">
    <property type="entry name" value="Sugar_tr"/>
    <property type="match status" value="1"/>
</dbReference>
<dbReference type="PROSITE" id="PS50850">
    <property type="entry name" value="MFS"/>
    <property type="match status" value="1"/>
</dbReference>
<accession>A0AA38YD42</accession>
<sequence>MELFKDIKKNKRSFYIAGIINIGAILSGFDLGGIGAIVSLPSFIAGFELNTSASKLANTSGTIVTLLNAGAIIGSFAPLLVSQHLGRRYLLMISGLFFLLGGSLQTGSTMPGLGMINAGRVIAGVGVGLISNVSPTFMAECAPKQYRGFMMSLYDLYLIFGGLIGYFAVYGCQIHLAPTSAQWRIPFSLQLPLAAIIVVGAYSSYESPRWLARKDRLDEMRDTLCKLRGCTVEDPALATEIAEILAQVHEEVAETAGNTFRELFIQGNWQRLAWGLSLAMFSTSCGHNVILYCPSKDAPTVFKDIGYVTPSSTILGGGVILIIKLAAVLLFLIGPVEYFGRRTLLMTGTFGMGVCIYILGALLAVDPPSSRKSGELGNGGRAMVAMVYVFQIFYSISWGPLLWVYLGEIFPNRIREYGMAPCVAACWAFNLLWSKVQPIAILHTGWKTWMIFGTLNVCATILCYFLPETRHLSVEEMDVLFGAVDGQTRANDIDNELHLKGAMELHETADKTV</sequence>
<dbReference type="PRINTS" id="PR00171">
    <property type="entry name" value="SUGRTRNSPORT"/>
</dbReference>
<evidence type="ECO:0000256" key="5">
    <source>
        <dbReference type="ARBA" id="ARBA00022989"/>
    </source>
</evidence>
<dbReference type="Proteomes" id="UP001172681">
    <property type="component" value="Unassembled WGS sequence"/>
</dbReference>
<feature type="transmembrane region" description="Helical" evidence="8">
    <location>
        <begin position="154"/>
        <end position="177"/>
    </location>
</feature>
<dbReference type="InterPro" id="IPR050360">
    <property type="entry name" value="MFS_Sugar_Transporters"/>
</dbReference>
<feature type="transmembrane region" description="Helical" evidence="8">
    <location>
        <begin position="89"/>
        <end position="107"/>
    </location>
</feature>
<evidence type="ECO:0000256" key="8">
    <source>
        <dbReference type="SAM" id="Phobius"/>
    </source>
</evidence>
<dbReference type="InterPro" id="IPR005829">
    <property type="entry name" value="Sugar_transporter_CS"/>
</dbReference>
<dbReference type="PANTHER" id="PTHR48022">
    <property type="entry name" value="PLASTIDIC GLUCOSE TRANSPORTER 4"/>
    <property type="match status" value="1"/>
</dbReference>
<feature type="domain" description="Major facilitator superfamily (MFS) profile" evidence="9">
    <location>
        <begin position="16"/>
        <end position="471"/>
    </location>
</feature>
<keyword evidence="11" id="KW-1185">Reference proteome</keyword>
<dbReference type="GO" id="GO:0016020">
    <property type="term" value="C:membrane"/>
    <property type="evidence" value="ECO:0007669"/>
    <property type="project" value="UniProtKB-SubCell"/>
</dbReference>
<evidence type="ECO:0000313" key="11">
    <source>
        <dbReference type="Proteomes" id="UP001172681"/>
    </source>
</evidence>
<comment type="caution">
    <text evidence="10">The sequence shown here is derived from an EMBL/GenBank/DDBJ whole genome shotgun (WGS) entry which is preliminary data.</text>
</comment>
<organism evidence="10 11">
    <name type="scientific">Knufia peltigerae</name>
    <dbReference type="NCBI Taxonomy" id="1002370"/>
    <lineage>
        <taxon>Eukaryota</taxon>
        <taxon>Fungi</taxon>
        <taxon>Dikarya</taxon>
        <taxon>Ascomycota</taxon>
        <taxon>Pezizomycotina</taxon>
        <taxon>Eurotiomycetes</taxon>
        <taxon>Chaetothyriomycetidae</taxon>
        <taxon>Chaetothyriales</taxon>
        <taxon>Trichomeriaceae</taxon>
        <taxon>Knufia</taxon>
    </lineage>
</organism>
<dbReference type="SUPFAM" id="SSF103473">
    <property type="entry name" value="MFS general substrate transporter"/>
    <property type="match status" value="1"/>
</dbReference>
<feature type="transmembrane region" description="Helical" evidence="8">
    <location>
        <begin position="448"/>
        <end position="467"/>
    </location>
</feature>
<dbReference type="PANTHER" id="PTHR48022:SF23">
    <property type="entry name" value="MAJOR FACILITATOR SUPERFAMILY (MFS) PROFILE DOMAIN-CONTAINING PROTEIN"/>
    <property type="match status" value="1"/>
</dbReference>
<dbReference type="EMBL" id="JAPDRN010000008">
    <property type="protein sequence ID" value="KAJ9643161.1"/>
    <property type="molecule type" value="Genomic_DNA"/>
</dbReference>
<feature type="transmembrane region" description="Helical" evidence="8">
    <location>
        <begin position="113"/>
        <end position="133"/>
    </location>
</feature>
<dbReference type="InterPro" id="IPR020846">
    <property type="entry name" value="MFS_dom"/>
</dbReference>
<keyword evidence="4 8" id="KW-0812">Transmembrane</keyword>
<evidence type="ECO:0000256" key="3">
    <source>
        <dbReference type="ARBA" id="ARBA00022448"/>
    </source>
</evidence>
<comment type="similarity">
    <text evidence="2 7">Belongs to the major facilitator superfamily. Sugar transporter (TC 2.A.1.1) family.</text>
</comment>
<evidence type="ECO:0000256" key="6">
    <source>
        <dbReference type="ARBA" id="ARBA00023136"/>
    </source>
</evidence>
<dbReference type="GO" id="GO:0005351">
    <property type="term" value="F:carbohydrate:proton symporter activity"/>
    <property type="evidence" value="ECO:0007669"/>
    <property type="project" value="TreeGrafter"/>
</dbReference>
<dbReference type="InterPro" id="IPR003663">
    <property type="entry name" value="Sugar/inositol_transpt"/>
</dbReference>
<dbReference type="PROSITE" id="PS00217">
    <property type="entry name" value="SUGAR_TRANSPORT_2"/>
    <property type="match status" value="1"/>
</dbReference>
<gene>
    <name evidence="10" type="ORF">H2204_002056</name>
</gene>
<feature type="transmembrane region" description="Helical" evidence="8">
    <location>
        <begin position="272"/>
        <end position="292"/>
    </location>
</feature>